<feature type="domain" description="AB hydrolase-1" evidence="1">
    <location>
        <begin position="32"/>
        <end position="282"/>
    </location>
</feature>
<dbReference type="GO" id="GO:0016020">
    <property type="term" value="C:membrane"/>
    <property type="evidence" value="ECO:0007669"/>
    <property type="project" value="TreeGrafter"/>
</dbReference>
<keyword evidence="2" id="KW-0614">Plasmid</keyword>
<dbReference type="PANTHER" id="PTHR43798:SF33">
    <property type="entry name" value="HYDROLASE, PUTATIVE (AFU_ORTHOLOGUE AFUA_2G14860)-RELATED"/>
    <property type="match status" value="1"/>
</dbReference>
<evidence type="ECO:0000313" key="3">
    <source>
        <dbReference type="Proteomes" id="UP000502345"/>
    </source>
</evidence>
<reference evidence="2 3" key="1">
    <citation type="submission" date="2020-03" db="EMBL/GenBank/DDBJ databases">
        <title>Screen low temperature-resistant strains for efficient degradation of petroleum hydrocarbons under the low temperature.</title>
        <authorList>
            <person name="Wang Y."/>
            <person name="Chen J."/>
        </authorList>
    </citation>
    <scope>NUCLEOTIDE SEQUENCE [LARGE SCALE GENOMIC DNA]</scope>
    <source>
        <strain evidence="2 3">KB1</strain>
        <plasmid evidence="2 3">plas1</plasmid>
    </source>
</reference>
<evidence type="ECO:0000313" key="2">
    <source>
        <dbReference type="EMBL" id="QIP43884.1"/>
    </source>
</evidence>
<organism evidence="2 3">
    <name type="scientific">Rhodococcus erythropolis</name>
    <name type="common">Arthrobacter picolinophilus</name>
    <dbReference type="NCBI Taxonomy" id="1833"/>
    <lineage>
        <taxon>Bacteria</taxon>
        <taxon>Bacillati</taxon>
        <taxon>Actinomycetota</taxon>
        <taxon>Actinomycetes</taxon>
        <taxon>Mycobacteriales</taxon>
        <taxon>Nocardiaceae</taxon>
        <taxon>Rhodococcus</taxon>
        <taxon>Rhodococcus erythropolis group</taxon>
    </lineage>
</organism>
<geneLocation type="plasmid" evidence="2 3">
    <name>plas1</name>
</geneLocation>
<dbReference type="GO" id="GO:0016787">
    <property type="term" value="F:hydrolase activity"/>
    <property type="evidence" value="ECO:0007669"/>
    <property type="project" value="UniProtKB-KW"/>
</dbReference>
<dbReference type="SUPFAM" id="SSF53474">
    <property type="entry name" value="alpha/beta-Hydrolases"/>
    <property type="match status" value="1"/>
</dbReference>
<dbReference type="Proteomes" id="UP000502345">
    <property type="component" value="Plasmid plas1"/>
</dbReference>
<gene>
    <name evidence="2" type="ORF">G9444_6641</name>
</gene>
<dbReference type="InterPro" id="IPR029058">
    <property type="entry name" value="AB_hydrolase_fold"/>
</dbReference>
<accession>A0A6G9D403</accession>
<protein>
    <submittedName>
        <fullName evidence="2">Alpha/beta hydrolase</fullName>
    </submittedName>
</protein>
<dbReference type="EMBL" id="CP050125">
    <property type="protein sequence ID" value="QIP43884.1"/>
    <property type="molecule type" value="Genomic_DNA"/>
</dbReference>
<dbReference type="RefSeq" id="WP_166503031.1">
    <property type="nucleotide sequence ID" value="NZ_CP050125.1"/>
</dbReference>
<dbReference type="PANTHER" id="PTHR43798">
    <property type="entry name" value="MONOACYLGLYCEROL LIPASE"/>
    <property type="match status" value="1"/>
</dbReference>
<dbReference type="Pfam" id="PF00561">
    <property type="entry name" value="Abhydrolase_1"/>
    <property type="match status" value="1"/>
</dbReference>
<dbReference type="InterPro" id="IPR050266">
    <property type="entry name" value="AB_hydrolase_sf"/>
</dbReference>
<proteinExistence type="predicted"/>
<dbReference type="Gene3D" id="3.40.50.1820">
    <property type="entry name" value="alpha/beta hydrolase"/>
    <property type="match status" value="1"/>
</dbReference>
<name>A0A6G9D403_RHOER</name>
<keyword evidence="2" id="KW-0378">Hydrolase</keyword>
<dbReference type="InterPro" id="IPR000073">
    <property type="entry name" value="AB_hydrolase_1"/>
</dbReference>
<sequence length="313" mass="32479">MNGDEGSSHTLVVADGTRLAVREVGSRTAPLTVIFVHGFCLHAGAWEPQQRYVSRKWSGLARLVFFDHRGHGSSGGADAGTYTISQLGRDVEEIIGAVAPTGPVVLVGHSMGGMAVLSYLAQHADSTSRVVGVGLISTALSNVAGAGIGRALNTPAVSLLGGACAHAPRLVGRSWSLSRRLLTPVIGATCPMAPGSGLRAAATSYEMVHATPIATVAAFLRDLRLYDASTAVGALGRIPVSIICGTRDRVTPILHSQQLAACLPNAELVAVAGGRHMVGLEQPQVVGEALDRLLVRAQTYHREHSPTTDLVGA</sequence>
<evidence type="ECO:0000259" key="1">
    <source>
        <dbReference type="Pfam" id="PF00561"/>
    </source>
</evidence>
<dbReference type="AlphaFoldDB" id="A0A6G9D403"/>